<evidence type="ECO:0000313" key="2">
    <source>
        <dbReference type="Proteomes" id="UP001148629"/>
    </source>
</evidence>
<organism evidence="1 2">
    <name type="scientific">Fusarium decemcellulare</name>
    <dbReference type="NCBI Taxonomy" id="57161"/>
    <lineage>
        <taxon>Eukaryota</taxon>
        <taxon>Fungi</taxon>
        <taxon>Dikarya</taxon>
        <taxon>Ascomycota</taxon>
        <taxon>Pezizomycotina</taxon>
        <taxon>Sordariomycetes</taxon>
        <taxon>Hypocreomycetidae</taxon>
        <taxon>Hypocreales</taxon>
        <taxon>Nectriaceae</taxon>
        <taxon>Fusarium</taxon>
        <taxon>Fusarium decemcellulare species complex</taxon>
    </lineage>
</organism>
<accession>A0ACC1S128</accession>
<evidence type="ECO:0000313" key="1">
    <source>
        <dbReference type="EMBL" id="KAJ3529745.1"/>
    </source>
</evidence>
<protein>
    <submittedName>
        <fullName evidence="1">Uncharacterized protein</fullName>
    </submittedName>
</protein>
<gene>
    <name evidence="1" type="ORF">NM208_g9621</name>
</gene>
<comment type="caution">
    <text evidence="1">The sequence shown here is derived from an EMBL/GenBank/DDBJ whole genome shotgun (WGS) entry which is preliminary data.</text>
</comment>
<sequence length="85" mass="9620">MSSRDTGMLPIPELRGLPYLGHINEFRSEDSLQDLDRLHDTYGDIFKSHFPGVGSNVFIGTHKLVNEICDEKRFKKSTQAKIAEA</sequence>
<dbReference type="Proteomes" id="UP001148629">
    <property type="component" value="Unassembled WGS sequence"/>
</dbReference>
<dbReference type="EMBL" id="JANRMS010001253">
    <property type="protein sequence ID" value="KAJ3529745.1"/>
    <property type="molecule type" value="Genomic_DNA"/>
</dbReference>
<proteinExistence type="predicted"/>
<name>A0ACC1S128_9HYPO</name>
<reference evidence="1" key="1">
    <citation type="submission" date="2022-08" db="EMBL/GenBank/DDBJ databases">
        <title>Genome Sequence of Fusarium decemcellulare.</title>
        <authorList>
            <person name="Buettner E."/>
        </authorList>
    </citation>
    <scope>NUCLEOTIDE SEQUENCE</scope>
    <source>
        <strain evidence="1">Babe19</strain>
    </source>
</reference>
<keyword evidence="2" id="KW-1185">Reference proteome</keyword>